<evidence type="ECO:0000256" key="5">
    <source>
        <dbReference type="ARBA" id="ARBA00022840"/>
    </source>
</evidence>
<comment type="similarity">
    <text evidence="7">Belongs to the protein kinase superfamily.</text>
</comment>
<evidence type="ECO:0000256" key="1">
    <source>
        <dbReference type="ARBA" id="ARBA00022527"/>
    </source>
</evidence>
<feature type="region of interest" description="Disordered" evidence="8">
    <location>
        <begin position="1"/>
        <end position="55"/>
    </location>
</feature>
<evidence type="ECO:0000256" key="8">
    <source>
        <dbReference type="SAM" id="MobiDB-lite"/>
    </source>
</evidence>
<dbReference type="InterPro" id="IPR017441">
    <property type="entry name" value="Protein_kinase_ATP_BS"/>
</dbReference>
<accession>A0A8S1IRZ8</accession>
<feature type="binding site" evidence="6">
    <location>
        <position position="127"/>
    </location>
    <ligand>
        <name>ATP</name>
        <dbReference type="ChEBI" id="CHEBI:30616"/>
    </ligand>
</feature>
<dbReference type="SUPFAM" id="SSF56112">
    <property type="entry name" value="Protein kinase-like (PK-like)"/>
    <property type="match status" value="1"/>
</dbReference>
<dbReference type="GO" id="GO:0005524">
    <property type="term" value="F:ATP binding"/>
    <property type="evidence" value="ECO:0007669"/>
    <property type="project" value="UniProtKB-UniRule"/>
</dbReference>
<evidence type="ECO:0000256" key="2">
    <source>
        <dbReference type="ARBA" id="ARBA00022679"/>
    </source>
</evidence>
<feature type="domain" description="Protein kinase" evidence="9">
    <location>
        <begin position="98"/>
        <end position="378"/>
    </location>
</feature>
<dbReference type="PROSITE" id="PS00107">
    <property type="entry name" value="PROTEIN_KINASE_ATP"/>
    <property type="match status" value="1"/>
</dbReference>
<evidence type="ECO:0000313" key="10">
    <source>
        <dbReference type="EMBL" id="CAD7697601.1"/>
    </source>
</evidence>
<keyword evidence="5 6" id="KW-0067">ATP-binding</keyword>
<evidence type="ECO:0000256" key="7">
    <source>
        <dbReference type="RuleBase" id="RU000304"/>
    </source>
</evidence>
<sequence>MPLRRPPSTPGLSRHPGGAARFPARRNLERLPRGPRAACRSADGPGGTALNGAAPGGLGSSIVPIDRHARAARTGGSAAGDGDGEAGWAADGALPETLALGEAVGRGTFGRVLAARCAVTGVEYAVKVLRKRRVGFPSHVMRAKILNEVSLWKDVQGCDDVVHLHKCYEDNDHMYLVQDFCAGGTLDDVMKARQCLGEAEAAFTITGILRMVRKCHAQHIVYGDVKPSNFVVCPSSPSAAVDGEPGACGVALKAVDFGSAKKLEAGAASIMVECGSPLYAAPEVHEPPYGLESDVWSIGVLLYQLLSGEPPFVKAVAKTMRDLNPTSLAYAITYVKLNFDGDVWEHISGGAKDLISKMLERDVQKRITAADALRHPWIKLHVGEPGASQAGAVCGNIVSKEGGVQKRTESERGA</sequence>
<evidence type="ECO:0000259" key="9">
    <source>
        <dbReference type="PROSITE" id="PS50011"/>
    </source>
</evidence>
<dbReference type="InterPro" id="IPR000719">
    <property type="entry name" value="Prot_kinase_dom"/>
</dbReference>
<dbReference type="Pfam" id="PF00069">
    <property type="entry name" value="Pkinase"/>
    <property type="match status" value="1"/>
</dbReference>
<keyword evidence="11" id="KW-1185">Reference proteome</keyword>
<feature type="compositionally biased region" description="Gly residues" evidence="8">
    <location>
        <begin position="44"/>
        <end position="55"/>
    </location>
</feature>
<dbReference type="Gene3D" id="1.10.510.10">
    <property type="entry name" value="Transferase(Phosphotransferase) domain 1"/>
    <property type="match status" value="1"/>
</dbReference>
<dbReference type="PROSITE" id="PS50011">
    <property type="entry name" value="PROTEIN_KINASE_DOM"/>
    <property type="match status" value="1"/>
</dbReference>
<organism evidence="10 11">
    <name type="scientific">Ostreobium quekettii</name>
    <dbReference type="NCBI Taxonomy" id="121088"/>
    <lineage>
        <taxon>Eukaryota</taxon>
        <taxon>Viridiplantae</taxon>
        <taxon>Chlorophyta</taxon>
        <taxon>core chlorophytes</taxon>
        <taxon>Ulvophyceae</taxon>
        <taxon>TCBD clade</taxon>
        <taxon>Bryopsidales</taxon>
        <taxon>Ostreobineae</taxon>
        <taxon>Ostreobiaceae</taxon>
        <taxon>Ostreobium</taxon>
    </lineage>
</organism>
<reference evidence="10" key="1">
    <citation type="submission" date="2020-12" db="EMBL/GenBank/DDBJ databases">
        <authorList>
            <person name="Iha C."/>
        </authorList>
    </citation>
    <scope>NUCLEOTIDE SEQUENCE</scope>
</reference>
<name>A0A8S1IRZ8_9CHLO</name>
<protein>
    <recommendedName>
        <fullName evidence="9">Protein kinase domain-containing protein</fullName>
    </recommendedName>
</protein>
<evidence type="ECO:0000256" key="4">
    <source>
        <dbReference type="ARBA" id="ARBA00022777"/>
    </source>
</evidence>
<dbReference type="EMBL" id="CAJHUC010000681">
    <property type="protein sequence ID" value="CAD7697601.1"/>
    <property type="molecule type" value="Genomic_DNA"/>
</dbReference>
<evidence type="ECO:0000256" key="6">
    <source>
        <dbReference type="PROSITE-ProRule" id="PRU10141"/>
    </source>
</evidence>
<dbReference type="InterPro" id="IPR050205">
    <property type="entry name" value="CDPK_Ser/Thr_kinases"/>
</dbReference>
<keyword evidence="2" id="KW-0808">Transferase</keyword>
<dbReference type="OrthoDB" id="68483at2759"/>
<proteinExistence type="inferred from homology"/>
<keyword evidence="4" id="KW-0418">Kinase</keyword>
<dbReference type="SMART" id="SM00220">
    <property type="entry name" value="S_TKc"/>
    <property type="match status" value="1"/>
</dbReference>
<dbReference type="Proteomes" id="UP000708148">
    <property type="component" value="Unassembled WGS sequence"/>
</dbReference>
<dbReference type="GO" id="GO:0004674">
    <property type="term" value="F:protein serine/threonine kinase activity"/>
    <property type="evidence" value="ECO:0007669"/>
    <property type="project" value="UniProtKB-KW"/>
</dbReference>
<comment type="caution">
    <text evidence="10">The sequence shown here is derived from an EMBL/GenBank/DDBJ whole genome shotgun (WGS) entry which is preliminary data.</text>
</comment>
<dbReference type="AlphaFoldDB" id="A0A8S1IRZ8"/>
<dbReference type="PROSITE" id="PS00108">
    <property type="entry name" value="PROTEIN_KINASE_ST"/>
    <property type="match status" value="1"/>
</dbReference>
<keyword evidence="1 7" id="KW-0723">Serine/threonine-protein kinase</keyword>
<dbReference type="InterPro" id="IPR008271">
    <property type="entry name" value="Ser/Thr_kinase_AS"/>
</dbReference>
<keyword evidence="3 6" id="KW-0547">Nucleotide-binding</keyword>
<evidence type="ECO:0000313" key="11">
    <source>
        <dbReference type="Proteomes" id="UP000708148"/>
    </source>
</evidence>
<evidence type="ECO:0000256" key="3">
    <source>
        <dbReference type="ARBA" id="ARBA00022741"/>
    </source>
</evidence>
<dbReference type="InterPro" id="IPR011009">
    <property type="entry name" value="Kinase-like_dom_sf"/>
</dbReference>
<dbReference type="PANTHER" id="PTHR24349">
    <property type="entry name" value="SERINE/THREONINE-PROTEIN KINASE"/>
    <property type="match status" value="1"/>
</dbReference>
<gene>
    <name evidence="10" type="ORF">OSTQU699_LOCUS2962</name>
</gene>